<dbReference type="Proteomes" id="UP001432322">
    <property type="component" value="Unassembled WGS sequence"/>
</dbReference>
<keyword evidence="2" id="KW-0732">Signal</keyword>
<feature type="compositionally biased region" description="Low complexity" evidence="1">
    <location>
        <begin position="366"/>
        <end position="421"/>
    </location>
</feature>
<feature type="compositionally biased region" description="Low complexity" evidence="1">
    <location>
        <begin position="217"/>
        <end position="228"/>
    </location>
</feature>
<evidence type="ECO:0000256" key="2">
    <source>
        <dbReference type="SAM" id="SignalP"/>
    </source>
</evidence>
<feature type="non-terminal residue" evidence="3">
    <location>
        <position position="1002"/>
    </location>
</feature>
<keyword evidence="4" id="KW-1185">Reference proteome</keyword>
<feature type="region of interest" description="Disordered" evidence="1">
    <location>
        <begin position="873"/>
        <end position="907"/>
    </location>
</feature>
<evidence type="ECO:0000313" key="4">
    <source>
        <dbReference type="Proteomes" id="UP001432322"/>
    </source>
</evidence>
<sequence length="1002" mass="109531">MGSAWLCLLLASSSVFAAKNHFASSPFDNFRIECPKGAGATGLGVKMVESVGAARQDVVFELSCDDVNEIYPWINMPGGVKSVEREDCYYSKMFDPIIDEDIDMSCRAREYMAGITRISETRIQVLCCRLRSRDEFNCGELTFNKPLGLTRSTVIENENTLINGLSIQGMTYKVRFCDLSPRSIDEIMEDVPPNRRKIVRISTTKAPANTNPYLKHTTPSTVTTTVPSTTSAPRFIETEAPHLAAPASYESHEEPTTAPETLEPLSDADLLSISSELEYENPVGNSVPLRARARGVAAVQTKAIVSADGVLKASSFSIDEPTSVFDKKSFVDVVPTTMTEESTIEPESESTEIEDGQEEEEEVEEPSTTTTAAPTTTTTTTAVPTTTTTVTTTTTTRAPTTTTTTTTTTTVPTTTKTPTTTEAVFTPNFDGAELMRGVHANIVGKPSPVAVPHPLVVPNPTHIVPVNAAKVHDAEASNGPQMNEEINRLIKRIQDAQSEREQVALFQQSISNLLTKEEKLKGQGEYESRTFSKLAVPLVDDRLTIANLDFPQKPSRNQQLPLRGNRISKADLPLRSSSQDTRAHADASYLLLKTVDDERRAPVRSSHPYVHGVSLEDDKKEISKNGEVQQSVFFQKWKNRFRFRPPRTSAAPAATAAPTTTSVRPVQLTPKVARPAFVRPVVKKTTTTTTSTTTTTAAPIDPLLFKKKLVLSNRDLDRITDLADYIDPESDDERTHGLQQRRDIVGKTHERNNRRYRVKSKKMDNALLIDEDTRVSPFEESAVPILGKKSLTPLPVSPLFHFRHTPLRVFTKKDKKMKAEIKAKLNAARFAPKTTTTTEIPTTATATTSAASAAPAAAATTVLPVSTTVVSTTTATPTTSAAPATTEKSTTAAAKSEQSGELAQDEELSMELPEMTVEEVDEETLTNALSKNIRRAPARYSRLQPEMMSDKPIPDTPVGISIDSPVVSIEKAARKMAKMMKMSKDAVKIHIPVDGEAMVING</sequence>
<proteinExistence type="predicted"/>
<evidence type="ECO:0000256" key="1">
    <source>
        <dbReference type="SAM" id="MobiDB-lite"/>
    </source>
</evidence>
<evidence type="ECO:0000313" key="3">
    <source>
        <dbReference type="EMBL" id="GMT36447.1"/>
    </source>
</evidence>
<name>A0AAV5X2Q0_9BILA</name>
<reference evidence="3" key="1">
    <citation type="submission" date="2023-10" db="EMBL/GenBank/DDBJ databases">
        <title>Genome assembly of Pristionchus species.</title>
        <authorList>
            <person name="Yoshida K."/>
            <person name="Sommer R.J."/>
        </authorList>
    </citation>
    <scope>NUCLEOTIDE SEQUENCE</scope>
    <source>
        <strain evidence="3">RS5133</strain>
    </source>
</reference>
<gene>
    <name evidence="3" type="ORF">PFISCL1PPCAC_27744</name>
</gene>
<comment type="caution">
    <text evidence="3">The sequence shown here is derived from an EMBL/GenBank/DDBJ whole genome shotgun (WGS) entry which is preliminary data.</text>
</comment>
<dbReference type="AlphaFoldDB" id="A0AAV5X2Q0"/>
<feature type="chain" id="PRO_5043484502" evidence="2">
    <location>
        <begin position="18"/>
        <end position="1002"/>
    </location>
</feature>
<accession>A0AAV5X2Q0</accession>
<organism evidence="3 4">
    <name type="scientific">Pristionchus fissidentatus</name>
    <dbReference type="NCBI Taxonomy" id="1538716"/>
    <lineage>
        <taxon>Eukaryota</taxon>
        <taxon>Metazoa</taxon>
        <taxon>Ecdysozoa</taxon>
        <taxon>Nematoda</taxon>
        <taxon>Chromadorea</taxon>
        <taxon>Rhabditida</taxon>
        <taxon>Rhabditina</taxon>
        <taxon>Diplogasteromorpha</taxon>
        <taxon>Diplogasteroidea</taxon>
        <taxon>Neodiplogasteridae</taxon>
        <taxon>Pristionchus</taxon>
    </lineage>
</organism>
<feature type="compositionally biased region" description="Acidic residues" evidence="1">
    <location>
        <begin position="342"/>
        <end position="365"/>
    </location>
</feature>
<feature type="region of interest" description="Disordered" evidence="1">
    <location>
        <begin position="209"/>
        <end position="228"/>
    </location>
</feature>
<feature type="compositionally biased region" description="Low complexity" evidence="1">
    <location>
        <begin position="873"/>
        <end position="894"/>
    </location>
</feature>
<dbReference type="EMBL" id="BTSY01000007">
    <property type="protein sequence ID" value="GMT36447.1"/>
    <property type="molecule type" value="Genomic_DNA"/>
</dbReference>
<feature type="region of interest" description="Disordered" evidence="1">
    <location>
        <begin position="338"/>
        <end position="423"/>
    </location>
</feature>
<feature type="signal peptide" evidence="2">
    <location>
        <begin position="1"/>
        <end position="17"/>
    </location>
</feature>
<protein>
    <submittedName>
        <fullName evidence="3">Uncharacterized protein</fullName>
    </submittedName>
</protein>